<dbReference type="GO" id="GO:0005576">
    <property type="term" value="C:extracellular region"/>
    <property type="evidence" value="ECO:0007669"/>
    <property type="project" value="UniProtKB-SubCell"/>
</dbReference>
<gene>
    <name evidence="8" type="ORF">DBV15_10214</name>
</gene>
<keyword evidence="6" id="KW-0732">Signal</keyword>
<dbReference type="InterPro" id="IPR001283">
    <property type="entry name" value="CRISP-related"/>
</dbReference>
<evidence type="ECO:0000313" key="8">
    <source>
        <dbReference type="EMBL" id="TGZ53906.1"/>
    </source>
</evidence>
<dbReference type="PANTHER" id="PTHR10334">
    <property type="entry name" value="CYSTEINE-RICH SECRETORY PROTEIN-RELATED"/>
    <property type="match status" value="1"/>
</dbReference>
<keyword evidence="9" id="KW-1185">Reference proteome</keyword>
<reference evidence="8 9" key="1">
    <citation type="journal article" date="2019" name="Philos. Trans. R. Soc. Lond., B, Biol. Sci.">
        <title>Ant behaviour and brain gene expression of defending hosts depend on the ecological success of the intruding social parasite.</title>
        <authorList>
            <person name="Kaur R."/>
            <person name="Stoldt M."/>
            <person name="Jongepier E."/>
            <person name="Feldmeyer B."/>
            <person name="Menzel F."/>
            <person name="Bornberg-Bauer E."/>
            <person name="Foitzik S."/>
        </authorList>
    </citation>
    <scope>NUCLEOTIDE SEQUENCE [LARGE SCALE GENOMIC DNA]</scope>
    <source>
        <tissue evidence="8">Whole body</tissue>
    </source>
</reference>
<dbReference type="PRINTS" id="PR00837">
    <property type="entry name" value="V5TPXLIKE"/>
</dbReference>
<comment type="caution">
    <text evidence="5">Lacks conserved residue(s) required for the propagation of feature annotation.</text>
</comment>
<evidence type="ECO:0000256" key="4">
    <source>
        <dbReference type="ARBA" id="ARBA00023157"/>
    </source>
</evidence>
<proteinExistence type="inferred from homology"/>
<dbReference type="InterPro" id="IPR034117">
    <property type="entry name" value="SCP_CRISP"/>
</dbReference>
<evidence type="ECO:0000313" key="9">
    <source>
        <dbReference type="Proteomes" id="UP000310200"/>
    </source>
</evidence>
<protein>
    <submittedName>
        <fullName evidence="8">Cysteine-rich secretory protein 1</fullName>
    </submittedName>
</protein>
<organism evidence="8 9">
    <name type="scientific">Temnothorax longispinosus</name>
    <dbReference type="NCBI Taxonomy" id="300112"/>
    <lineage>
        <taxon>Eukaryota</taxon>
        <taxon>Metazoa</taxon>
        <taxon>Ecdysozoa</taxon>
        <taxon>Arthropoda</taxon>
        <taxon>Hexapoda</taxon>
        <taxon>Insecta</taxon>
        <taxon>Pterygota</taxon>
        <taxon>Neoptera</taxon>
        <taxon>Endopterygota</taxon>
        <taxon>Hymenoptera</taxon>
        <taxon>Apocrita</taxon>
        <taxon>Aculeata</taxon>
        <taxon>Formicoidea</taxon>
        <taxon>Formicidae</taxon>
        <taxon>Myrmicinae</taxon>
        <taxon>Temnothorax</taxon>
    </lineage>
</organism>
<dbReference type="Proteomes" id="UP000310200">
    <property type="component" value="Unassembled WGS sequence"/>
</dbReference>
<dbReference type="InterPro" id="IPR013871">
    <property type="entry name" value="Cysteine_rich_secretory"/>
</dbReference>
<dbReference type="PROSITE" id="PS51670">
    <property type="entry name" value="SHKT"/>
    <property type="match status" value="1"/>
</dbReference>
<dbReference type="Gene3D" id="1.10.10.740">
    <property type="entry name" value="Crisp domain"/>
    <property type="match status" value="1"/>
</dbReference>
<dbReference type="InterPro" id="IPR014044">
    <property type="entry name" value="CAP_dom"/>
</dbReference>
<dbReference type="SUPFAM" id="SSF57546">
    <property type="entry name" value="Crisp domain-like"/>
    <property type="match status" value="1"/>
</dbReference>
<dbReference type="InterPro" id="IPR018244">
    <property type="entry name" value="Allrgn_V5/Tpx1_CS"/>
</dbReference>
<dbReference type="PROSITE" id="PS01010">
    <property type="entry name" value="CRISP_2"/>
    <property type="match status" value="1"/>
</dbReference>
<feature type="domain" description="ShKT" evidence="7">
    <location>
        <begin position="270"/>
        <end position="311"/>
    </location>
</feature>
<evidence type="ECO:0000256" key="2">
    <source>
        <dbReference type="ARBA" id="ARBA00009923"/>
    </source>
</evidence>
<comment type="caution">
    <text evidence="8">The sequence shown here is derived from an EMBL/GenBank/DDBJ whole genome shotgun (WGS) entry which is preliminary data.</text>
</comment>
<evidence type="ECO:0000256" key="5">
    <source>
        <dbReference type="PROSITE-ProRule" id="PRU01005"/>
    </source>
</evidence>
<dbReference type="AlphaFoldDB" id="A0A4S2KW89"/>
<evidence type="ECO:0000256" key="3">
    <source>
        <dbReference type="ARBA" id="ARBA00022525"/>
    </source>
</evidence>
<accession>A0A4S2KW89</accession>
<sequence length="321" mass="36422">MKWLWIIVLVALALPAAVPRKIHRSKPTRSVQDLPFALRKRELSSRRAIGQTQAFVGDRCRLSEGDVFFLFSAPRLYGDRVPVSLIRTTSSKVRQKIVDTHNYFRTQVKPSAANMLVMKWHSGLAKAAQRWADRCLGLVHDNATGLYLDGFGQSGQNIFISTGRTLWNFPIRMWYMEYKDFKYGPNTTNEILEIGHYTQVVWATTHLVGCGVSHCTGGKGPLGKDFYMYVCNYAPSGNYKGRLGLPYVAGQPCSMCKDHCMRDALCTNACYHTDLWSNCAELVKTFGSWVCETDTKEGRERRKFCGATCNCKDKIYYHHQG</sequence>
<evidence type="ECO:0000256" key="6">
    <source>
        <dbReference type="SAM" id="SignalP"/>
    </source>
</evidence>
<dbReference type="PROSITE" id="PS01009">
    <property type="entry name" value="CRISP_1"/>
    <property type="match status" value="1"/>
</dbReference>
<evidence type="ECO:0000256" key="1">
    <source>
        <dbReference type="ARBA" id="ARBA00004613"/>
    </source>
</evidence>
<dbReference type="SMART" id="SM00198">
    <property type="entry name" value="SCP"/>
    <property type="match status" value="1"/>
</dbReference>
<dbReference type="STRING" id="300112.A0A4S2KW89"/>
<dbReference type="InterPro" id="IPR003582">
    <property type="entry name" value="ShKT_dom"/>
</dbReference>
<keyword evidence="3" id="KW-0964">Secreted</keyword>
<evidence type="ECO:0000259" key="7">
    <source>
        <dbReference type="PROSITE" id="PS51670"/>
    </source>
</evidence>
<feature type="chain" id="PRO_5020546423" evidence="6">
    <location>
        <begin position="20"/>
        <end position="321"/>
    </location>
</feature>
<comment type="similarity">
    <text evidence="2">Belongs to the CRISP family.</text>
</comment>
<dbReference type="InterPro" id="IPR002413">
    <property type="entry name" value="V5_allergen-like"/>
</dbReference>
<feature type="signal peptide" evidence="6">
    <location>
        <begin position="1"/>
        <end position="19"/>
    </location>
</feature>
<keyword evidence="4" id="KW-1015">Disulfide bond</keyword>
<dbReference type="Gene3D" id="3.40.33.10">
    <property type="entry name" value="CAP"/>
    <property type="match status" value="1"/>
</dbReference>
<dbReference type="InterPro" id="IPR035940">
    <property type="entry name" value="CAP_sf"/>
</dbReference>
<dbReference type="EMBL" id="QBLH01000884">
    <property type="protein sequence ID" value="TGZ53906.1"/>
    <property type="molecule type" value="Genomic_DNA"/>
</dbReference>
<name>A0A4S2KW89_9HYME</name>
<dbReference type="SUPFAM" id="SSF55797">
    <property type="entry name" value="PR-1-like"/>
    <property type="match status" value="1"/>
</dbReference>
<dbReference type="PRINTS" id="PR00838">
    <property type="entry name" value="V5ALLERGEN"/>
</dbReference>
<dbReference type="Pfam" id="PF00188">
    <property type="entry name" value="CAP"/>
    <property type="match status" value="1"/>
</dbReference>
<dbReference type="Pfam" id="PF08562">
    <property type="entry name" value="Crisp"/>
    <property type="match status" value="1"/>
</dbReference>
<dbReference type="CDD" id="cd05383">
    <property type="entry name" value="CAP_CRISP"/>
    <property type="match status" value="1"/>
</dbReference>
<dbReference type="InterPro" id="IPR042076">
    <property type="entry name" value="Crisp-like_dom"/>
</dbReference>
<comment type="subcellular location">
    <subcellularLocation>
        <location evidence="1">Secreted</location>
    </subcellularLocation>
</comment>